<dbReference type="NCBIfam" id="NF001095">
    <property type="entry name" value="PRK00124.1"/>
    <property type="match status" value="1"/>
</dbReference>
<comment type="similarity">
    <text evidence="1 2">Belongs to the UPF0178 family.</text>
</comment>
<proteinExistence type="inferred from homology"/>
<sequence length="147" mass="16826">MKILVDADGCPVKGIIVRIAKQYNIEVVMIKNICHELHDDYAKIITVDQGKDVADIVLINNAKEGDVVVTQDYGVAAMALAKKAVVINQNGWCYTESNIDELLMKRHIGQEMRRKHKKYTKTPKRKKEDNLEFENKFKELVEALLKK</sequence>
<evidence type="ECO:0000256" key="2">
    <source>
        <dbReference type="HAMAP-Rule" id="MF_00489"/>
    </source>
</evidence>
<protein>
    <recommendedName>
        <fullName evidence="2">UPF0178 protein SAMN05660472_02058</fullName>
    </recommendedName>
</protein>
<accession>A0A1G9F1H1</accession>
<dbReference type="RefSeq" id="WP_090553611.1">
    <property type="nucleotide sequence ID" value="NZ_FNFP01000004.1"/>
</dbReference>
<dbReference type="STRING" id="393762.SAMN05660472_02058"/>
<dbReference type="OrthoDB" id="9798918at2"/>
<dbReference type="HAMAP" id="MF_00489">
    <property type="entry name" value="UPF0178"/>
    <property type="match status" value="1"/>
</dbReference>
<dbReference type="PANTHER" id="PTHR35146">
    <property type="entry name" value="UPF0178 PROTEIN YAII"/>
    <property type="match status" value="1"/>
</dbReference>
<gene>
    <name evidence="3" type="ORF">SAMN05660472_02058</name>
</gene>
<organism evidence="3 4">
    <name type="scientific">Natronincola ferrireducens</name>
    <dbReference type="NCBI Taxonomy" id="393762"/>
    <lineage>
        <taxon>Bacteria</taxon>
        <taxon>Bacillati</taxon>
        <taxon>Bacillota</taxon>
        <taxon>Clostridia</taxon>
        <taxon>Peptostreptococcales</taxon>
        <taxon>Natronincolaceae</taxon>
        <taxon>Natronincola</taxon>
    </lineage>
</organism>
<reference evidence="3 4" key="1">
    <citation type="submission" date="2016-10" db="EMBL/GenBank/DDBJ databases">
        <authorList>
            <person name="de Groot N.N."/>
        </authorList>
    </citation>
    <scope>NUCLEOTIDE SEQUENCE [LARGE SCALE GENOMIC DNA]</scope>
    <source>
        <strain evidence="3 4">DSM 18346</strain>
    </source>
</reference>
<name>A0A1G9F1H1_9FIRM</name>
<dbReference type="AlphaFoldDB" id="A0A1G9F1H1"/>
<evidence type="ECO:0000256" key="1">
    <source>
        <dbReference type="ARBA" id="ARBA00008522"/>
    </source>
</evidence>
<dbReference type="Proteomes" id="UP000198718">
    <property type="component" value="Unassembled WGS sequence"/>
</dbReference>
<dbReference type="EMBL" id="FNFP01000004">
    <property type="protein sequence ID" value="SDK82289.1"/>
    <property type="molecule type" value="Genomic_DNA"/>
</dbReference>
<evidence type="ECO:0000313" key="3">
    <source>
        <dbReference type="EMBL" id="SDK82289.1"/>
    </source>
</evidence>
<evidence type="ECO:0000313" key="4">
    <source>
        <dbReference type="Proteomes" id="UP000198718"/>
    </source>
</evidence>
<keyword evidence="4" id="KW-1185">Reference proteome</keyword>
<dbReference type="InterPro" id="IPR003791">
    <property type="entry name" value="UPF0178"/>
</dbReference>
<dbReference type="PANTHER" id="PTHR35146:SF1">
    <property type="entry name" value="UPF0178 PROTEIN YAII"/>
    <property type="match status" value="1"/>
</dbReference>
<dbReference type="Pfam" id="PF02639">
    <property type="entry name" value="DUF188"/>
    <property type="match status" value="1"/>
</dbReference>